<dbReference type="InterPro" id="IPR003844">
    <property type="entry name" value="UPF0060"/>
</dbReference>
<sequence length="137" mass="15107">MSNTDEPTTSPPDEFQWTPRSIALSIFLFFLAGVSEIFGGWMIWVTIRGTGKTDNRKPWWFAVSGGAILVLYGFIPTFQPTSNFGRLYAAYGGAFILMSFLFGWALDGNRPDLGDVVGGIICLAGAAVIYFWPRSVH</sequence>
<proteinExistence type="predicted"/>
<name>A0A9K3LC46_9STRA</name>
<protein>
    <submittedName>
        <fullName evidence="6">BCR YnfA/UPF0060 family protein</fullName>
    </submittedName>
</protein>
<feature type="transmembrane region" description="Helical" evidence="5">
    <location>
        <begin position="113"/>
        <end position="132"/>
    </location>
</feature>
<evidence type="ECO:0000313" key="6">
    <source>
        <dbReference type="EMBL" id="KAG7359004.1"/>
    </source>
</evidence>
<dbReference type="Pfam" id="PF02694">
    <property type="entry name" value="UPF0060"/>
    <property type="match status" value="1"/>
</dbReference>
<evidence type="ECO:0000256" key="1">
    <source>
        <dbReference type="ARBA" id="ARBA00022475"/>
    </source>
</evidence>
<dbReference type="PANTHER" id="PTHR36116:SF1">
    <property type="entry name" value="UPF0060 MEMBRANE PROTEIN YNFA"/>
    <property type="match status" value="1"/>
</dbReference>
<evidence type="ECO:0000256" key="5">
    <source>
        <dbReference type="SAM" id="Phobius"/>
    </source>
</evidence>
<keyword evidence="1" id="KW-1003">Cell membrane</keyword>
<dbReference type="PANTHER" id="PTHR36116">
    <property type="entry name" value="UPF0060 MEMBRANE PROTEIN YNFA"/>
    <property type="match status" value="1"/>
</dbReference>
<dbReference type="GO" id="GO:0005886">
    <property type="term" value="C:plasma membrane"/>
    <property type="evidence" value="ECO:0007669"/>
    <property type="project" value="TreeGrafter"/>
</dbReference>
<comment type="caution">
    <text evidence="6">The sequence shown here is derived from an EMBL/GenBank/DDBJ whole genome shotgun (WGS) entry which is preliminary data.</text>
</comment>
<keyword evidence="3 5" id="KW-1133">Transmembrane helix</keyword>
<dbReference type="AlphaFoldDB" id="A0A9K3LC46"/>
<dbReference type="EMBL" id="JAGRRH010000014">
    <property type="protein sequence ID" value="KAG7359004.1"/>
    <property type="molecule type" value="Genomic_DNA"/>
</dbReference>
<accession>A0A9K3LC46</accession>
<keyword evidence="7" id="KW-1185">Reference proteome</keyword>
<feature type="transmembrane region" description="Helical" evidence="5">
    <location>
        <begin position="22"/>
        <end position="47"/>
    </location>
</feature>
<reference evidence="6" key="2">
    <citation type="submission" date="2021-04" db="EMBL/GenBank/DDBJ databases">
        <authorList>
            <person name="Podell S."/>
        </authorList>
    </citation>
    <scope>NUCLEOTIDE SEQUENCE</scope>
    <source>
        <strain evidence="6">Hildebrandi</strain>
    </source>
</reference>
<evidence type="ECO:0000256" key="4">
    <source>
        <dbReference type="ARBA" id="ARBA00023136"/>
    </source>
</evidence>
<gene>
    <name evidence="6" type="ORF">IV203_015593</name>
</gene>
<dbReference type="OrthoDB" id="65622at2759"/>
<dbReference type="Proteomes" id="UP000693970">
    <property type="component" value="Unassembled WGS sequence"/>
</dbReference>
<reference evidence="6" key="1">
    <citation type="journal article" date="2021" name="Sci. Rep.">
        <title>Diploid genomic architecture of Nitzschia inconspicua, an elite biomass production diatom.</title>
        <authorList>
            <person name="Oliver A."/>
            <person name="Podell S."/>
            <person name="Pinowska A."/>
            <person name="Traller J.C."/>
            <person name="Smith S.R."/>
            <person name="McClure R."/>
            <person name="Beliaev A."/>
            <person name="Bohutskyi P."/>
            <person name="Hill E.A."/>
            <person name="Rabines A."/>
            <person name="Zheng H."/>
            <person name="Allen L.Z."/>
            <person name="Kuo A."/>
            <person name="Grigoriev I.V."/>
            <person name="Allen A.E."/>
            <person name="Hazlebeck D."/>
            <person name="Allen E.E."/>
        </authorList>
    </citation>
    <scope>NUCLEOTIDE SEQUENCE</scope>
    <source>
        <strain evidence="6">Hildebrandi</strain>
    </source>
</reference>
<feature type="transmembrane region" description="Helical" evidence="5">
    <location>
        <begin position="87"/>
        <end position="106"/>
    </location>
</feature>
<keyword evidence="2 5" id="KW-0812">Transmembrane</keyword>
<evidence type="ECO:0000256" key="2">
    <source>
        <dbReference type="ARBA" id="ARBA00022692"/>
    </source>
</evidence>
<evidence type="ECO:0000313" key="7">
    <source>
        <dbReference type="Proteomes" id="UP000693970"/>
    </source>
</evidence>
<feature type="transmembrane region" description="Helical" evidence="5">
    <location>
        <begin position="59"/>
        <end position="75"/>
    </location>
</feature>
<organism evidence="6 7">
    <name type="scientific">Nitzschia inconspicua</name>
    <dbReference type="NCBI Taxonomy" id="303405"/>
    <lineage>
        <taxon>Eukaryota</taxon>
        <taxon>Sar</taxon>
        <taxon>Stramenopiles</taxon>
        <taxon>Ochrophyta</taxon>
        <taxon>Bacillariophyta</taxon>
        <taxon>Bacillariophyceae</taxon>
        <taxon>Bacillariophycidae</taxon>
        <taxon>Bacillariales</taxon>
        <taxon>Bacillariaceae</taxon>
        <taxon>Nitzschia</taxon>
    </lineage>
</organism>
<keyword evidence="4 5" id="KW-0472">Membrane</keyword>
<evidence type="ECO:0000256" key="3">
    <source>
        <dbReference type="ARBA" id="ARBA00022989"/>
    </source>
</evidence>